<keyword evidence="3 7" id="KW-0812">Transmembrane</keyword>
<organism evidence="8 9">
    <name type="scientific">Malus domestica</name>
    <name type="common">Apple</name>
    <name type="synonym">Pyrus malus</name>
    <dbReference type="NCBI Taxonomy" id="3750"/>
    <lineage>
        <taxon>Eukaryota</taxon>
        <taxon>Viridiplantae</taxon>
        <taxon>Streptophyta</taxon>
        <taxon>Embryophyta</taxon>
        <taxon>Tracheophyta</taxon>
        <taxon>Spermatophyta</taxon>
        <taxon>Magnoliopsida</taxon>
        <taxon>eudicotyledons</taxon>
        <taxon>Gunneridae</taxon>
        <taxon>Pentapetalae</taxon>
        <taxon>rosids</taxon>
        <taxon>fabids</taxon>
        <taxon>Rosales</taxon>
        <taxon>Rosaceae</taxon>
        <taxon>Amygdaloideae</taxon>
        <taxon>Maleae</taxon>
        <taxon>Malus</taxon>
    </lineage>
</organism>
<evidence type="ECO:0000256" key="5">
    <source>
        <dbReference type="ARBA" id="ARBA00023136"/>
    </source>
</evidence>
<feature type="transmembrane region" description="Helical" evidence="7">
    <location>
        <begin position="77"/>
        <end position="104"/>
    </location>
</feature>
<keyword evidence="2" id="KW-1003">Cell membrane</keyword>
<dbReference type="GO" id="GO:0005886">
    <property type="term" value="C:plasma membrane"/>
    <property type="evidence" value="ECO:0007669"/>
    <property type="project" value="UniProtKB-SubCell"/>
</dbReference>
<evidence type="ECO:0000256" key="2">
    <source>
        <dbReference type="ARBA" id="ARBA00022475"/>
    </source>
</evidence>
<accession>A0A498K283</accession>
<dbReference type="AlphaFoldDB" id="A0A498K283"/>
<dbReference type="STRING" id="3750.A0A498K283"/>
<evidence type="ECO:0000256" key="3">
    <source>
        <dbReference type="ARBA" id="ARBA00022692"/>
    </source>
</evidence>
<dbReference type="EMBL" id="RDQH01000330">
    <property type="protein sequence ID" value="RXI02280.1"/>
    <property type="molecule type" value="Genomic_DNA"/>
</dbReference>
<comment type="caution">
    <text evidence="8">The sequence shown here is derived from an EMBL/GenBank/DDBJ whole genome shotgun (WGS) entry which is preliminary data.</text>
</comment>
<sequence length="133" mass="15328">MAPELNRETFDKPLWAEKPTTKNREDLLAFFFLYCKELLLENQPITRNPRNTGKPNQELSDSQNQQRWSFKRVGRNIIPSCGSLIFALKCLLAIGFAVLFSLLYNKENGYWSRFTIAISFVTGRQATFTVTNA</sequence>
<evidence type="ECO:0000256" key="7">
    <source>
        <dbReference type="SAM" id="Phobius"/>
    </source>
</evidence>
<keyword evidence="9" id="KW-1185">Reference proteome</keyword>
<dbReference type="PANTHER" id="PTHR30509">
    <property type="entry name" value="P-HYDROXYBENZOIC ACID EFFLUX PUMP SUBUNIT-RELATED"/>
    <property type="match status" value="1"/>
</dbReference>
<evidence type="ECO:0000256" key="6">
    <source>
        <dbReference type="SAM" id="MobiDB-lite"/>
    </source>
</evidence>
<dbReference type="PANTHER" id="PTHR30509:SF34">
    <property type="entry name" value="F3L24.34 PROTEIN"/>
    <property type="match status" value="1"/>
</dbReference>
<gene>
    <name evidence="8" type="ORF">DVH24_026810</name>
</gene>
<evidence type="ECO:0000313" key="8">
    <source>
        <dbReference type="EMBL" id="RXI02280.1"/>
    </source>
</evidence>
<keyword evidence="5 7" id="KW-0472">Membrane</keyword>
<name>A0A498K283_MALDO</name>
<evidence type="ECO:0000256" key="4">
    <source>
        <dbReference type="ARBA" id="ARBA00022989"/>
    </source>
</evidence>
<evidence type="ECO:0000313" key="9">
    <source>
        <dbReference type="Proteomes" id="UP000290289"/>
    </source>
</evidence>
<reference evidence="8 9" key="1">
    <citation type="submission" date="2018-10" db="EMBL/GenBank/DDBJ databases">
        <title>A high-quality apple genome assembly.</title>
        <authorList>
            <person name="Hu J."/>
        </authorList>
    </citation>
    <scope>NUCLEOTIDE SEQUENCE [LARGE SCALE GENOMIC DNA]</scope>
    <source>
        <strain evidence="9">cv. HFTH1</strain>
        <tissue evidence="8">Young leaf</tissue>
    </source>
</reference>
<dbReference type="Proteomes" id="UP000290289">
    <property type="component" value="Chromosome 4"/>
</dbReference>
<feature type="region of interest" description="Disordered" evidence="6">
    <location>
        <begin position="45"/>
        <end position="65"/>
    </location>
</feature>
<comment type="subcellular location">
    <subcellularLocation>
        <location evidence="1">Cell membrane</location>
        <topology evidence="1">Multi-pass membrane protein</topology>
    </subcellularLocation>
</comment>
<keyword evidence="4 7" id="KW-1133">Transmembrane helix</keyword>
<protein>
    <submittedName>
        <fullName evidence="8">Uncharacterized protein</fullName>
    </submittedName>
</protein>
<proteinExistence type="predicted"/>
<evidence type="ECO:0000256" key="1">
    <source>
        <dbReference type="ARBA" id="ARBA00004651"/>
    </source>
</evidence>